<protein>
    <submittedName>
        <fullName evidence="2">Uncharacterized protein</fullName>
    </submittedName>
</protein>
<proteinExistence type="predicted"/>
<evidence type="ECO:0000313" key="2">
    <source>
        <dbReference type="EMBL" id="KAL1274481.1"/>
    </source>
</evidence>
<evidence type="ECO:0000256" key="1">
    <source>
        <dbReference type="SAM" id="MobiDB-lite"/>
    </source>
</evidence>
<dbReference type="EMBL" id="JAYMGO010000005">
    <property type="protein sequence ID" value="KAL1274481.1"/>
    <property type="molecule type" value="Genomic_DNA"/>
</dbReference>
<reference evidence="2 3" key="1">
    <citation type="submission" date="2023-09" db="EMBL/GenBank/DDBJ databases">
        <authorList>
            <person name="Wang M."/>
        </authorList>
    </citation>
    <scope>NUCLEOTIDE SEQUENCE [LARGE SCALE GENOMIC DNA]</scope>
    <source>
        <strain evidence="2">GT-2023</strain>
        <tissue evidence="2">Liver</tissue>
    </source>
</reference>
<evidence type="ECO:0000313" key="3">
    <source>
        <dbReference type="Proteomes" id="UP001558613"/>
    </source>
</evidence>
<sequence length="75" mass="8601">MRTESFEKLLSLKSIKWSSSSNQASIHERDAEGTSVREHEMSVKKRRRTDSSEKLLCSAQIHQVEQQLRPGIDTS</sequence>
<feature type="region of interest" description="Disordered" evidence="1">
    <location>
        <begin position="18"/>
        <end position="51"/>
    </location>
</feature>
<keyword evidence="3" id="KW-1185">Reference proteome</keyword>
<dbReference type="Proteomes" id="UP001558613">
    <property type="component" value="Unassembled WGS sequence"/>
</dbReference>
<feature type="compositionally biased region" description="Basic and acidic residues" evidence="1">
    <location>
        <begin position="26"/>
        <end position="51"/>
    </location>
</feature>
<name>A0ABR3NBZ6_9TELE</name>
<gene>
    <name evidence="2" type="ORF">QQF64_027295</name>
</gene>
<organism evidence="2 3">
    <name type="scientific">Cirrhinus molitorella</name>
    <name type="common">mud carp</name>
    <dbReference type="NCBI Taxonomy" id="172907"/>
    <lineage>
        <taxon>Eukaryota</taxon>
        <taxon>Metazoa</taxon>
        <taxon>Chordata</taxon>
        <taxon>Craniata</taxon>
        <taxon>Vertebrata</taxon>
        <taxon>Euteleostomi</taxon>
        <taxon>Actinopterygii</taxon>
        <taxon>Neopterygii</taxon>
        <taxon>Teleostei</taxon>
        <taxon>Ostariophysi</taxon>
        <taxon>Cypriniformes</taxon>
        <taxon>Cyprinidae</taxon>
        <taxon>Labeoninae</taxon>
        <taxon>Labeonini</taxon>
        <taxon>Cirrhinus</taxon>
    </lineage>
</organism>
<accession>A0ABR3NBZ6</accession>
<comment type="caution">
    <text evidence="2">The sequence shown here is derived from an EMBL/GenBank/DDBJ whole genome shotgun (WGS) entry which is preliminary data.</text>
</comment>